<dbReference type="OrthoDB" id="5312224at2759"/>
<feature type="transmembrane region" description="Helical" evidence="2">
    <location>
        <begin position="666"/>
        <end position="686"/>
    </location>
</feature>
<feature type="transmembrane region" description="Helical" evidence="2">
    <location>
        <begin position="693"/>
        <end position="711"/>
    </location>
</feature>
<feature type="signal peptide" evidence="3">
    <location>
        <begin position="1"/>
        <end position="20"/>
    </location>
</feature>
<evidence type="ECO:0000256" key="1">
    <source>
        <dbReference type="SAM" id="MobiDB-lite"/>
    </source>
</evidence>
<feature type="region of interest" description="Disordered" evidence="1">
    <location>
        <begin position="1131"/>
        <end position="1205"/>
    </location>
</feature>
<dbReference type="EMBL" id="CCYA01000260">
    <property type="protein sequence ID" value="CEH15252.1"/>
    <property type="molecule type" value="Genomic_DNA"/>
</dbReference>
<evidence type="ECO:0000259" key="4">
    <source>
        <dbReference type="Pfam" id="PF06011"/>
    </source>
</evidence>
<sequence>MWRRSVVLVLLTSLTLSAQAQESGQGASSSSASAPGTTPVLNNPTASASQSPAAATNVSGATTSSGAVPTSTAVPVVDLGSATVPFLYAQPSAQATATASGATRASRRPITGPAFKGCQASKITRYAQPESLLNVSAVWSQFDTDLSATYQGIDPPSYGTLRMVSLAAVDKQSFAFSSASGFISAIQVQSEILTVPIFSNTTFVCDRLFPTQTDSQNPGVTGTCQYGPGQVAFGVDIPLNQSYEATTLWTTITLVDPTSPALTLACIEVPVTPYNADRWYWRVVLWIPIASAIAFFVLASIAALTTAVTSRIRAFKHRAREGGAPTFIKDKLSPTLISSLSGQGAVMSPALLRFVTPGCWDIIHHLQFVAGVAMLALRWPDFAYLFFKQAAWSTLVGNVTLVQNSTIDALETGARLPAGDVGTQMGVRESPLYLDPAMPNQLLDMGNVHTGIEAFARIVGLRASELFGTCLAIWLIIVAALCGISVVAWLTDLIGESWAKRQNDDGLVGLQPASRRSSEDVGRSGSLHAEGELKAGLVVDEDGNMRETKRSGYAFLGVLPGFRPGGRMHTGLSFHLKVLHGNLVRALALFHFPITIFSVYQFARASSHSTTSVALAALAFAILSILAPIYLIVRIARTETSKLYDDIGTLVALGPVYNTYSPGSQLFFIVSYAHSLILGIVIGAAQQSGSAQAILFVVLELLAGLAVGLWLPWPEGAWMGPVSFATSVIRIITAILAVLLTPVVNFGRQATGWLTYVVLLMQGIFFAMMLFAIVAKILEALIRLVWRVPFDDRVSPRTAGLGGAIRRIRRRKYKTLQLRRKEKNVREKGHRSDDSSVRSPIIVQGSGPAGRSPASAGAIPLTHSRQGSYASYLDSRLFANAAQASPAGTASRPSPGARSPDLIGSANPYSVYYRTAPDDDDHIMAALPPQSPGWSAPTSAALTPIGAIDAVRSGGTPINSDAASSPAPAGFVRVGGGKATEANPYSTLPSSSRPQLPHSTKSRRSLQAHIALWGEEPGAMAMDPRNAVYADEEEDRRRQAAVTLSSTGAAAAASSAARGQTALKQAGKRPRVDFPMWNRRQNESVAPGESEDWSDEETTWETSAAARGRGPWAGVAKMSALLRRLGGAKEVNADGTFSSSGTESIPPAPNSGKSFQVVRAPRPGGGGGSGPRTPVEQATSSKPKEWRESSLETSPKAKRKSLASMKELKHDEALAQARLGILGADMERASSAGHSDAEENADDAFWLAGPARTGGEGVVQSSDSPPGSAAKRAQQSSSSSGDTSLGRKAPTSARFVQVLQPDGTSSTRSGRVSDAPPHLEFNF</sequence>
<feature type="compositionally biased region" description="Basic and acidic residues" evidence="1">
    <location>
        <begin position="824"/>
        <end position="836"/>
    </location>
</feature>
<dbReference type="InterPro" id="IPR010308">
    <property type="entry name" value="TRP_C"/>
</dbReference>
<feature type="transmembrane region" description="Helical" evidence="2">
    <location>
        <begin position="615"/>
        <end position="636"/>
    </location>
</feature>
<feature type="transmembrane region" description="Helical" evidence="2">
    <location>
        <begin position="717"/>
        <end position="741"/>
    </location>
</feature>
<feature type="chain" id="PRO_5006059485" description="TRP C-terminal domain-containing protein" evidence="3">
    <location>
        <begin position="21"/>
        <end position="1323"/>
    </location>
</feature>
<feature type="region of interest" description="Disordered" evidence="1">
    <location>
        <begin position="957"/>
        <end position="1005"/>
    </location>
</feature>
<evidence type="ECO:0000313" key="6">
    <source>
        <dbReference type="Proteomes" id="UP000054845"/>
    </source>
</evidence>
<feature type="domain" description="TRP C-terminal" evidence="4">
    <location>
        <begin position="356"/>
        <end position="783"/>
    </location>
</feature>
<dbReference type="Pfam" id="PF06011">
    <property type="entry name" value="TRP"/>
    <property type="match status" value="1"/>
</dbReference>
<feature type="region of interest" description="Disordered" evidence="1">
    <location>
        <begin position="20"/>
        <end position="70"/>
    </location>
</feature>
<dbReference type="Proteomes" id="UP000054845">
    <property type="component" value="Unassembled WGS sequence"/>
</dbReference>
<keyword evidence="2" id="KW-0812">Transmembrane</keyword>
<feature type="compositionally biased region" description="Polar residues" evidence="1">
    <location>
        <begin position="58"/>
        <end position="70"/>
    </location>
</feature>
<dbReference type="InterPro" id="IPR040241">
    <property type="entry name" value="TRP_Flc/Pkd2-like"/>
</dbReference>
<dbReference type="GO" id="GO:0055085">
    <property type="term" value="P:transmembrane transport"/>
    <property type="evidence" value="ECO:0007669"/>
    <property type="project" value="TreeGrafter"/>
</dbReference>
<keyword evidence="2" id="KW-1133">Transmembrane helix</keyword>
<feature type="transmembrane region" description="Helical" evidence="2">
    <location>
        <begin position="279"/>
        <end position="308"/>
    </location>
</feature>
<reference evidence="5 6" key="1">
    <citation type="submission" date="2014-09" db="EMBL/GenBank/DDBJ databases">
        <authorList>
            <person name="Magalhaes I.L.F."/>
            <person name="Oliveira U."/>
            <person name="Santos F.R."/>
            <person name="Vidigal T.H.D.A."/>
            <person name="Brescovit A.D."/>
            <person name="Santos A.J."/>
        </authorList>
    </citation>
    <scope>NUCLEOTIDE SEQUENCE [LARGE SCALE GENOMIC DNA]</scope>
</reference>
<keyword evidence="6" id="KW-1185">Reference proteome</keyword>
<evidence type="ECO:0000313" key="5">
    <source>
        <dbReference type="EMBL" id="CEH15252.1"/>
    </source>
</evidence>
<feature type="transmembrane region" description="Helical" evidence="2">
    <location>
        <begin position="583"/>
        <end position="603"/>
    </location>
</feature>
<evidence type="ECO:0000256" key="3">
    <source>
        <dbReference type="SAM" id="SignalP"/>
    </source>
</evidence>
<keyword evidence="2" id="KW-0472">Membrane</keyword>
<dbReference type="GO" id="GO:0016020">
    <property type="term" value="C:membrane"/>
    <property type="evidence" value="ECO:0007669"/>
    <property type="project" value="TreeGrafter"/>
</dbReference>
<feature type="compositionally biased region" description="Low complexity" evidence="1">
    <location>
        <begin position="845"/>
        <end position="860"/>
    </location>
</feature>
<feature type="region of interest" description="Disordered" evidence="1">
    <location>
        <begin position="1049"/>
        <end position="1107"/>
    </location>
</feature>
<feature type="region of interest" description="Disordered" evidence="1">
    <location>
        <begin position="884"/>
        <end position="904"/>
    </location>
</feature>
<feature type="transmembrane region" description="Helical" evidence="2">
    <location>
        <begin position="753"/>
        <end position="775"/>
    </location>
</feature>
<feature type="compositionally biased region" description="Low complexity" evidence="1">
    <location>
        <begin position="20"/>
        <end position="34"/>
    </location>
</feature>
<accession>A0A0P1BGL2</accession>
<organism evidence="5 6">
    <name type="scientific">Ceraceosorus bombacis</name>
    <dbReference type="NCBI Taxonomy" id="401625"/>
    <lineage>
        <taxon>Eukaryota</taxon>
        <taxon>Fungi</taxon>
        <taxon>Dikarya</taxon>
        <taxon>Basidiomycota</taxon>
        <taxon>Ustilaginomycotina</taxon>
        <taxon>Exobasidiomycetes</taxon>
        <taxon>Ceraceosorales</taxon>
        <taxon>Ceraceosoraceae</taxon>
        <taxon>Ceraceosorus</taxon>
    </lineage>
</organism>
<feature type="compositionally biased region" description="Acidic residues" evidence="1">
    <location>
        <begin position="1089"/>
        <end position="1099"/>
    </location>
</feature>
<dbReference type="STRING" id="401625.A0A0P1BGL2"/>
<feature type="compositionally biased region" description="Low complexity" evidence="1">
    <location>
        <begin position="42"/>
        <end position="57"/>
    </location>
</feature>
<keyword evidence="3" id="KW-0732">Signal</keyword>
<feature type="region of interest" description="Disordered" evidence="1">
    <location>
        <begin position="1227"/>
        <end position="1323"/>
    </location>
</feature>
<feature type="transmembrane region" description="Helical" evidence="2">
    <location>
        <begin position="466"/>
        <end position="490"/>
    </location>
</feature>
<feature type="region of interest" description="Disordered" evidence="1">
    <location>
        <begin position="819"/>
        <end position="860"/>
    </location>
</feature>
<feature type="compositionally biased region" description="Low complexity" evidence="1">
    <location>
        <begin position="1049"/>
        <end position="1062"/>
    </location>
</feature>
<name>A0A0P1BGL2_9BASI</name>
<dbReference type="PANTHER" id="PTHR31145:SF6">
    <property type="entry name" value="INTEGRAL MEMBRANE PROTEIN (AFU_ORTHOLOGUE AFUA_7G01610)"/>
    <property type="match status" value="1"/>
</dbReference>
<evidence type="ECO:0000256" key="2">
    <source>
        <dbReference type="SAM" id="Phobius"/>
    </source>
</evidence>
<proteinExistence type="predicted"/>
<protein>
    <recommendedName>
        <fullName evidence="4">TRP C-terminal domain-containing protein</fullName>
    </recommendedName>
</protein>
<dbReference type="PANTHER" id="PTHR31145">
    <property type="entry name" value="INTEGRAL MEMBRANE PROTEIN (AFU_ORTHOLOGUE AFUA_7G01610)"/>
    <property type="match status" value="1"/>
</dbReference>
<feature type="compositionally biased region" description="Polar residues" evidence="1">
    <location>
        <begin position="983"/>
        <end position="999"/>
    </location>
</feature>